<name>A0A8X6ST56_TRICX</name>
<dbReference type="GO" id="GO:0003964">
    <property type="term" value="F:RNA-directed DNA polymerase activity"/>
    <property type="evidence" value="ECO:0007669"/>
    <property type="project" value="UniProtKB-KW"/>
</dbReference>
<dbReference type="Proteomes" id="UP000887159">
    <property type="component" value="Unassembled WGS sequence"/>
</dbReference>
<organism evidence="2 3">
    <name type="scientific">Trichonephila clavipes</name>
    <name type="common">Golden silk orbweaver</name>
    <name type="synonym">Nephila clavipes</name>
    <dbReference type="NCBI Taxonomy" id="2585209"/>
    <lineage>
        <taxon>Eukaryota</taxon>
        <taxon>Metazoa</taxon>
        <taxon>Ecdysozoa</taxon>
        <taxon>Arthropoda</taxon>
        <taxon>Chelicerata</taxon>
        <taxon>Arachnida</taxon>
        <taxon>Araneae</taxon>
        <taxon>Araneomorphae</taxon>
        <taxon>Entelegynae</taxon>
        <taxon>Araneoidea</taxon>
        <taxon>Nephilidae</taxon>
        <taxon>Trichonephila</taxon>
    </lineage>
</organism>
<evidence type="ECO:0000313" key="3">
    <source>
        <dbReference type="Proteomes" id="UP000887159"/>
    </source>
</evidence>
<keyword evidence="2" id="KW-0695">RNA-directed DNA polymerase</keyword>
<proteinExistence type="predicted"/>
<keyword evidence="2" id="KW-0548">Nucleotidyltransferase</keyword>
<dbReference type="AlphaFoldDB" id="A0A8X6ST56"/>
<protein>
    <submittedName>
        <fullName evidence="2">RNA-directed DNA polymerase from mobile element jockey</fullName>
    </submittedName>
</protein>
<dbReference type="EMBL" id="BMAU01021353">
    <property type="protein sequence ID" value="GFY19532.1"/>
    <property type="molecule type" value="Genomic_DNA"/>
</dbReference>
<accession>A0A8X6ST56</accession>
<gene>
    <name evidence="2" type="primary">jockeypol_1</name>
    <name evidence="2" type="ORF">TNCV_4647051</name>
</gene>
<feature type="region of interest" description="Disordered" evidence="1">
    <location>
        <begin position="1"/>
        <end position="20"/>
    </location>
</feature>
<reference evidence="2" key="1">
    <citation type="submission" date="2020-08" db="EMBL/GenBank/DDBJ databases">
        <title>Multicomponent nature underlies the extraordinary mechanical properties of spider dragline silk.</title>
        <authorList>
            <person name="Kono N."/>
            <person name="Nakamura H."/>
            <person name="Mori M."/>
            <person name="Yoshida Y."/>
            <person name="Ohtoshi R."/>
            <person name="Malay A.D."/>
            <person name="Moran D.A.P."/>
            <person name="Tomita M."/>
            <person name="Numata K."/>
            <person name="Arakawa K."/>
        </authorList>
    </citation>
    <scope>NUCLEOTIDE SEQUENCE</scope>
</reference>
<keyword evidence="3" id="KW-1185">Reference proteome</keyword>
<evidence type="ECO:0000313" key="2">
    <source>
        <dbReference type="EMBL" id="GFY19532.1"/>
    </source>
</evidence>
<comment type="caution">
    <text evidence="2">The sequence shown here is derived from an EMBL/GenBank/DDBJ whole genome shotgun (WGS) entry which is preliminary data.</text>
</comment>
<keyword evidence="2" id="KW-0808">Transferase</keyword>
<sequence length="214" mass="24175">MSSLPEASKGKTTKNNTTVVESIVRPNLSYAQATSTQTSNNKSAQQIAPQHIEVPAISQQIHANRNTKIPTVAPIKEVLAQSTKYLGLILDKKKTHLETARLTHKRDKFRKALRALYPLIGQNSELNMYNKILLYTAVLRPIITYGSPVWGYAAHANLKILEVTQNSLIRNIVKADRYTRNSAKTLKFSPSKIIFKNWLFHFLIIFQTLTMSKS</sequence>
<evidence type="ECO:0000256" key="1">
    <source>
        <dbReference type="SAM" id="MobiDB-lite"/>
    </source>
</evidence>